<gene>
    <name evidence="1" type="ORF">C2L64_00815</name>
</gene>
<protein>
    <submittedName>
        <fullName evidence="1">Uncharacterized protein</fullName>
    </submittedName>
</protein>
<dbReference type="EMBL" id="CP026105">
    <property type="protein sequence ID" value="AUT67044.1"/>
    <property type="molecule type" value="Genomic_DNA"/>
</dbReference>
<dbReference type="RefSeq" id="WP_090834902.1">
    <property type="nucleotide sequence ID" value="NZ_CADFGJ010000002.1"/>
</dbReference>
<evidence type="ECO:0000313" key="2">
    <source>
        <dbReference type="Proteomes" id="UP000236649"/>
    </source>
</evidence>
<accession>A0AAN1MH96</accession>
<reference evidence="1 2" key="1">
    <citation type="submission" date="2018-01" db="EMBL/GenBank/DDBJ databases">
        <title>Species boundaries and ecological features among Paraburkholderia terrae DSMZ17804T, P. hospita DSMZ17164T and P. caribensis DSMZ13236T.</title>
        <authorList>
            <person name="Pratama A.A."/>
        </authorList>
    </citation>
    <scope>NUCLEOTIDE SEQUENCE [LARGE SCALE GENOMIC DNA]</scope>
    <source>
        <strain evidence="1 2">DSM 17164</strain>
    </source>
</reference>
<dbReference type="GeneID" id="55526883"/>
<organism evidence="1 2">
    <name type="scientific">Paraburkholderia hospita</name>
    <dbReference type="NCBI Taxonomy" id="169430"/>
    <lineage>
        <taxon>Bacteria</taxon>
        <taxon>Pseudomonadati</taxon>
        <taxon>Pseudomonadota</taxon>
        <taxon>Betaproteobacteria</taxon>
        <taxon>Burkholderiales</taxon>
        <taxon>Burkholderiaceae</taxon>
        <taxon>Paraburkholderia</taxon>
    </lineage>
</organism>
<dbReference type="AlphaFoldDB" id="A0AAN1MH96"/>
<evidence type="ECO:0000313" key="1">
    <source>
        <dbReference type="EMBL" id="AUT67044.1"/>
    </source>
</evidence>
<sequence length="577" mass="64577">MLTTPHYTPLVDDTDAADPLGTGALVDAFYRSVFPGINNVVEFVRIYAAICWMIRRIDDTAHSTKNPDILALSKAGLEKIQLLLTWYNGNNGVKGLAGRNRRYPPDNSRVTLSFEKIPSERVARLLEAEPTADIADPGIHYLTPVQYRPSLEGGLAFIRESREARGTYILTAAGKKLADAYEQAISGSKWCDWLADLNKVTTCREEVAEMGDVLDVRTPSQQEREVFARAYYPEVSEDVTGAKVPYRCNGITLVLRALEAEQDSPREPEQHGIEVDAIRYTMARGTTLQGVAVNLDGLEEVHGWWMNLQLKELSRLALDSLSRNVASWIHDAVTDERPRRDIVACADGLGERMERALPEAHRKRVGSYVEHLEDQRGTAKTFYEAGLKVPALRVEEMLGQLLKVCNFSQRTPQESDALVEAYKALVYCAVEARQHLSNPYVQQTVPPVDRLSLQTLRGLLERFEDERPAAFLAHIVQFYVVLLHFTVARDRTIQARDGRNRFIFTVGENGLQRVTAKGPIPNVDLGLARFRLRQALLLLAQCQFVETADEGKTFALTRAGRLRLVRGTPDFGFSAAA</sequence>
<proteinExistence type="predicted"/>
<dbReference type="KEGG" id="phs:C2L64_00815"/>
<name>A0AAN1MH96_9BURK</name>
<dbReference type="Proteomes" id="UP000236649">
    <property type="component" value="Chromosome 1"/>
</dbReference>